<reference evidence="4 5" key="1">
    <citation type="submission" date="2020-04" db="EMBL/GenBank/DDBJ databases">
        <title>Arthrobacter sp. nov.</title>
        <authorList>
            <person name="Liu S."/>
        </authorList>
    </citation>
    <scope>NUCLEOTIDE SEQUENCE [LARGE SCALE GENOMIC DNA]</scope>
    <source>
        <strain evidence="4 5">E918</strain>
    </source>
</reference>
<evidence type="ECO:0000313" key="4">
    <source>
        <dbReference type="EMBL" id="NKX55624.1"/>
    </source>
</evidence>
<dbReference type="Proteomes" id="UP000544090">
    <property type="component" value="Unassembled WGS sequence"/>
</dbReference>
<dbReference type="AlphaFoldDB" id="A0A7X6HEF3"/>
<keyword evidence="5" id="KW-1185">Reference proteome</keyword>
<protein>
    <recommendedName>
        <fullName evidence="3">CBU-0592-like domain-containing protein</fullName>
    </recommendedName>
</protein>
<proteinExistence type="predicted"/>
<dbReference type="RefSeq" id="WP_168487294.1">
    <property type="nucleotide sequence ID" value="NZ_JAAZSQ010000014.1"/>
</dbReference>
<gene>
    <name evidence="4" type="ORF">HGG74_13980</name>
</gene>
<organism evidence="4 5">
    <name type="scientific">Arthrobacter mobilis</name>
    <dbReference type="NCBI Taxonomy" id="2724944"/>
    <lineage>
        <taxon>Bacteria</taxon>
        <taxon>Bacillati</taxon>
        <taxon>Actinomycetota</taxon>
        <taxon>Actinomycetes</taxon>
        <taxon>Micrococcales</taxon>
        <taxon>Micrococcaceae</taxon>
        <taxon>Arthrobacter</taxon>
    </lineage>
</organism>
<keyword evidence="2" id="KW-0812">Transmembrane</keyword>
<evidence type="ECO:0000256" key="1">
    <source>
        <dbReference type="SAM" id="MobiDB-lite"/>
    </source>
</evidence>
<keyword evidence="2" id="KW-0472">Membrane</keyword>
<dbReference type="InterPro" id="IPR058058">
    <property type="entry name" value="CBU_0592-like"/>
</dbReference>
<feature type="region of interest" description="Disordered" evidence="1">
    <location>
        <begin position="61"/>
        <end position="90"/>
    </location>
</feature>
<feature type="domain" description="CBU-0592-like" evidence="3">
    <location>
        <begin position="1"/>
        <end position="59"/>
    </location>
</feature>
<comment type="caution">
    <text evidence="4">The sequence shown here is derived from an EMBL/GenBank/DDBJ whole genome shotgun (WGS) entry which is preliminary data.</text>
</comment>
<dbReference type="EMBL" id="JAAZSQ010000014">
    <property type="protein sequence ID" value="NKX55624.1"/>
    <property type="molecule type" value="Genomic_DNA"/>
</dbReference>
<accession>A0A7X6HEF3</accession>
<evidence type="ECO:0000259" key="3">
    <source>
        <dbReference type="Pfam" id="PF26604"/>
    </source>
</evidence>
<sequence>MLSRGWLTSESRRYAALNTVGGLMGGVGSALYGAWPSAAANFAWAALGLHALIEGHRRRRPGLGVNEIPGPAPAADAHLPGTGAQDPAVLTGPLERAVCVQAPAGPQRRPGRVVAQLP</sequence>
<name>A0A7X6HEF3_9MICC</name>
<feature type="transmembrane region" description="Helical" evidence="2">
    <location>
        <begin position="32"/>
        <end position="53"/>
    </location>
</feature>
<evidence type="ECO:0000256" key="2">
    <source>
        <dbReference type="SAM" id="Phobius"/>
    </source>
</evidence>
<evidence type="ECO:0000313" key="5">
    <source>
        <dbReference type="Proteomes" id="UP000544090"/>
    </source>
</evidence>
<dbReference type="Pfam" id="PF26604">
    <property type="entry name" value="CBU_0592"/>
    <property type="match status" value="1"/>
</dbReference>
<keyword evidence="2" id="KW-1133">Transmembrane helix</keyword>